<proteinExistence type="predicted"/>
<protein>
    <recommendedName>
        <fullName evidence="3">Bactofilin</fullName>
    </recommendedName>
</protein>
<sequence>MKQSAKETADLIKVNGVGTYQSDVQAQKVRIAGHGRFEGGIRTDCFKSSGSCRVKGHMAAAQMSSIGHGHFNSIIADRIQSTGSFLANESVNAESFLAKGIVTIGDTLTAGEVRIRLLGLTSIQHIVAERTVDIRADRLSILSWLHLGRRRGRCSSLKGRWIEVNHLEAQLIVGEEIRIGAGCTIEEVRYSNNLVIDPDSRVERIVKITTNSGDDRRRR</sequence>
<evidence type="ECO:0000313" key="2">
    <source>
        <dbReference type="Proteomes" id="UP001057877"/>
    </source>
</evidence>
<keyword evidence="2" id="KW-1185">Reference proteome</keyword>
<reference evidence="1" key="1">
    <citation type="submission" date="2022-01" db="EMBL/GenBank/DDBJ databases">
        <title>Paenibacillus spongiae sp. nov., isolated from marine sponge.</title>
        <authorList>
            <person name="Li Z."/>
            <person name="Zhang M."/>
        </authorList>
    </citation>
    <scope>NUCLEOTIDE SEQUENCE</scope>
    <source>
        <strain evidence="1">PHS-Z3</strain>
    </source>
</reference>
<evidence type="ECO:0008006" key="3">
    <source>
        <dbReference type="Google" id="ProtNLM"/>
    </source>
</evidence>
<dbReference type="Proteomes" id="UP001057877">
    <property type="component" value="Chromosome"/>
</dbReference>
<gene>
    <name evidence="1" type="ORF">L1F29_23610</name>
</gene>
<organism evidence="1 2">
    <name type="scientific">Paenibacillus spongiae</name>
    <dbReference type="NCBI Taxonomy" id="2909671"/>
    <lineage>
        <taxon>Bacteria</taxon>
        <taxon>Bacillati</taxon>
        <taxon>Bacillota</taxon>
        <taxon>Bacilli</taxon>
        <taxon>Bacillales</taxon>
        <taxon>Paenibacillaceae</taxon>
        <taxon>Paenibacillus</taxon>
    </lineage>
</organism>
<dbReference type="EMBL" id="CP091430">
    <property type="protein sequence ID" value="UVI28419.1"/>
    <property type="molecule type" value="Genomic_DNA"/>
</dbReference>
<accession>A0ABY5S3E3</accession>
<dbReference type="RefSeq" id="WP_258384507.1">
    <property type="nucleotide sequence ID" value="NZ_CP091430.1"/>
</dbReference>
<name>A0ABY5S3E3_9BACL</name>
<evidence type="ECO:0000313" key="1">
    <source>
        <dbReference type="EMBL" id="UVI28419.1"/>
    </source>
</evidence>